<sequence>MRSRSNLTEEVVKSKKKSVCMPTHLPEEVAEHIAREAYERHWSNSQYLRWLAIEDMERCEDDKNLMAEVSGIPRERFELFEQSKQSVRKERNKKA</sequence>
<protein>
    <recommendedName>
        <fullName evidence="3">CopG family transcriptional regulator</fullName>
    </recommendedName>
</protein>
<dbReference type="RefSeq" id="WP_196337978.1">
    <property type="nucleotide sequence ID" value="NZ_VTDN01000002.1"/>
</dbReference>
<keyword evidence="2" id="KW-1185">Reference proteome</keyword>
<gene>
    <name evidence="1" type="ORF">I2F25_02595</name>
</gene>
<dbReference type="Proteomes" id="UP001339883">
    <property type="component" value="Unassembled WGS sequence"/>
</dbReference>
<dbReference type="EMBL" id="VTDN01000002">
    <property type="protein sequence ID" value="MEB5475955.1"/>
    <property type="molecule type" value="Genomic_DNA"/>
</dbReference>
<proteinExistence type="predicted"/>
<reference evidence="1 2" key="1">
    <citation type="submission" date="2019-08" db="EMBL/GenBank/DDBJ databases">
        <title>Five species of Acinetobacter isolated from floral nectar and animal pollinators.</title>
        <authorList>
            <person name="Hendry T.A."/>
        </authorList>
    </citation>
    <scope>NUCLEOTIDE SEQUENCE [LARGE SCALE GENOMIC DNA]</scope>
    <source>
        <strain evidence="1 2">MD18.27</strain>
    </source>
</reference>
<evidence type="ECO:0000313" key="1">
    <source>
        <dbReference type="EMBL" id="MEB5475955.1"/>
    </source>
</evidence>
<organism evidence="1 2">
    <name type="scientific">Acinetobacter pollinis</name>
    <dbReference type="NCBI Taxonomy" id="2605270"/>
    <lineage>
        <taxon>Bacteria</taxon>
        <taxon>Pseudomonadati</taxon>
        <taxon>Pseudomonadota</taxon>
        <taxon>Gammaproteobacteria</taxon>
        <taxon>Moraxellales</taxon>
        <taxon>Moraxellaceae</taxon>
        <taxon>Acinetobacter</taxon>
    </lineage>
</organism>
<accession>A0ABU6DQ34</accession>
<evidence type="ECO:0008006" key="3">
    <source>
        <dbReference type="Google" id="ProtNLM"/>
    </source>
</evidence>
<evidence type="ECO:0000313" key="2">
    <source>
        <dbReference type="Proteomes" id="UP001339883"/>
    </source>
</evidence>
<comment type="caution">
    <text evidence="1">The sequence shown here is derived from an EMBL/GenBank/DDBJ whole genome shotgun (WGS) entry which is preliminary data.</text>
</comment>
<name>A0ABU6DQ34_9GAMM</name>